<feature type="domain" description="SnoaL-like" evidence="1">
    <location>
        <begin position="11"/>
        <end position="110"/>
    </location>
</feature>
<sequence length="132" mass="14868">MQEQEIERTMRAVYAAFNQRDIDGCLQYMTGDVHWPKASEGGTVVGKEEIRAYWTRQWSEFDPYVEPIEILMAADGKVRVRVHQVVRSLSGDLLFDGEVLHVYAMREGCISAMTLGEADADGKASAAFARQH</sequence>
<comment type="caution">
    <text evidence="2">The sequence shown here is derived from an EMBL/GenBank/DDBJ whole genome shotgun (WGS) entry which is preliminary data.</text>
</comment>
<evidence type="ECO:0000313" key="3">
    <source>
        <dbReference type="Proteomes" id="UP001634747"/>
    </source>
</evidence>
<accession>A0ABW9KKV0</accession>
<dbReference type="InterPro" id="IPR037401">
    <property type="entry name" value="SnoaL-like"/>
</dbReference>
<evidence type="ECO:0000313" key="2">
    <source>
        <dbReference type="EMBL" id="MFN2975180.1"/>
    </source>
</evidence>
<dbReference type="Pfam" id="PF12680">
    <property type="entry name" value="SnoaL_2"/>
    <property type="match status" value="1"/>
</dbReference>
<proteinExistence type="predicted"/>
<name>A0ABW9KKV0_9BACT</name>
<evidence type="ECO:0000259" key="1">
    <source>
        <dbReference type="Pfam" id="PF12680"/>
    </source>
</evidence>
<dbReference type="Gene3D" id="3.10.450.50">
    <property type="match status" value="1"/>
</dbReference>
<keyword evidence="3" id="KW-1185">Reference proteome</keyword>
<dbReference type="RefSeq" id="WP_263413287.1">
    <property type="nucleotide sequence ID" value="NZ_BAABBH010000001.1"/>
</dbReference>
<dbReference type="InterPro" id="IPR032710">
    <property type="entry name" value="NTF2-like_dom_sf"/>
</dbReference>
<dbReference type="EMBL" id="JBJYXY010000001">
    <property type="protein sequence ID" value="MFN2975180.1"/>
    <property type="molecule type" value="Genomic_DNA"/>
</dbReference>
<gene>
    <name evidence="2" type="ORF">ACK2TP_05340</name>
</gene>
<dbReference type="Proteomes" id="UP001634747">
    <property type="component" value="Unassembled WGS sequence"/>
</dbReference>
<protein>
    <submittedName>
        <fullName evidence="2">Nuclear transport factor 2 family protein</fullName>
    </submittedName>
</protein>
<reference evidence="2 3" key="1">
    <citation type="submission" date="2024-12" db="EMBL/GenBank/DDBJ databases">
        <authorList>
            <person name="Lee Y."/>
        </authorList>
    </citation>
    <scope>NUCLEOTIDE SEQUENCE [LARGE SCALE GENOMIC DNA]</scope>
    <source>
        <strain evidence="2 3">03SUJ4</strain>
    </source>
</reference>
<dbReference type="SUPFAM" id="SSF54427">
    <property type="entry name" value="NTF2-like"/>
    <property type="match status" value="1"/>
</dbReference>
<organism evidence="2 3">
    <name type="scientific">Terriglobus aquaticus</name>
    <dbReference type="NCBI Taxonomy" id="940139"/>
    <lineage>
        <taxon>Bacteria</taxon>
        <taxon>Pseudomonadati</taxon>
        <taxon>Acidobacteriota</taxon>
        <taxon>Terriglobia</taxon>
        <taxon>Terriglobales</taxon>
        <taxon>Acidobacteriaceae</taxon>
        <taxon>Terriglobus</taxon>
    </lineage>
</organism>